<reference evidence="1 2" key="1">
    <citation type="submission" date="2011-02" db="EMBL/GenBank/DDBJ databases">
        <title>The Genome Sequence of Sphaeroforma arctica JP610.</title>
        <authorList>
            <consortium name="The Broad Institute Genome Sequencing Platform"/>
            <person name="Russ C."/>
            <person name="Cuomo C."/>
            <person name="Young S.K."/>
            <person name="Zeng Q."/>
            <person name="Gargeya S."/>
            <person name="Alvarado L."/>
            <person name="Berlin A."/>
            <person name="Chapman S.B."/>
            <person name="Chen Z."/>
            <person name="Freedman E."/>
            <person name="Gellesch M."/>
            <person name="Goldberg J."/>
            <person name="Griggs A."/>
            <person name="Gujja S."/>
            <person name="Heilman E."/>
            <person name="Heiman D."/>
            <person name="Howarth C."/>
            <person name="Mehta T."/>
            <person name="Neiman D."/>
            <person name="Pearson M."/>
            <person name="Roberts A."/>
            <person name="Saif S."/>
            <person name="Shea T."/>
            <person name="Shenoy N."/>
            <person name="Sisk P."/>
            <person name="Stolte C."/>
            <person name="Sykes S."/>
            <person name="White J."/>
            <person name="Yandava C."/>
            <person name="Burger G."/>
            <person name="Gray M.W."/>
            <person name="Holland P.W.H."/>
            <person name="King N."/>
            <person name="Lang F.B.F."/>
            <person name="Roger A.J."/>
            <person name="Ruiz-Trillo I."/>
            <person name="Haas B."/>
            <person name="Nusbaum C."/>
            <person name="Birren B."/>
        </authorList>
    </citation>
    <scope>NUCLEOTIDE SEQUENCE [LARGE SCALE GENOMIC DNA]</scope>
    <source>
        <strain evidence="1 2">JP610</strain>
    </source>
</reference>
<protein>
    <submittedName>
        <fullName evidence="1">Uncharacterized protein</fullName>
    </submittedName>
</protein>
<accession>A0A0L0F0Y4</accession>
<dbReference type="AlphaFoldDB" id="A0A0L0F0Y4"/>
<feature type="non-terminal residue" evidence="1">
    <location>
        <position position="71"/>
    </location>
</feature>
<dbReference type="RefSeq" id="XP_014144287.1">
    <property type="nucleotide sequence ID" value="XM_014288812.1"/>
</dbReference>
<evidence type="ECO:0000313" key="2">
    <source>
        <dbReference type="Proteomes" id="UP000054560"/>
    </source>
</evidence>
<name>A0A0L0F0Y4_9EUKA</name>
<dbReference type="Proteomes" id="UP000054560">
    <property type="component" value="Unassembled WGS sequence"/>
</dbReference>
<dbReference type="EMBL" id="KQ251319">
    <property type="protein sequence ID" value="KNC70385.1"/>
    <property type="molecule type" value="Genomic_DNA"/>
</dbReference>
<gene>
    <name evidence="1" type="ORF">SARC_17088</name>
</gene>
<sequence length="71" mass="8511">MTIPPHCEYVQPIKLRFQMYQNKSYFEEERMPRKVLKLRHYSKCANSEDIHAAVGKYPFTIFPIDNETDSE</sequence>
<keyword evidence="2" id="KW-1185">Reference proteome</keyword>
<proteinExistence type="predicted"/>
<organism evidence="1 2">
    <name type="scientific">Sphaeroforma arctica JP610</name>
    <dbReference type="NCBI Taxonomy" id="667725"/>
    <lineage>
        <taxon>Eukaryota</taxon>
        <taxon>Ichthyosporea</taxon>
        <taxon>Ichthyophonida</taxon>
        <taxon>Sphaeroforma</taxon>
    </lineage>
</organism>
<evidence type="ECO:0000313" key="1">
    <source>
        <dbReference type="EMBL" id="KNC70385.1"/>
    </source>
</evidence>
<dbReference type="GeneID" id="25917592"/>